<keyword evidence="8" id="KW-1185">Reference proteome</keyword>
<evidence type="ECO:0000259" key="6">
    <source>
        <dbReference type="Pfam" id="PF13675"/>
    </source>
</evidence>
<feature type="domain" description="NarX-like N-terminal" evidence="6">
    <location>
        <begin position="161"/>
        <end position="254"/>
    </location>
</feature>
<gene>
    <name evidence="7" type="ORF">AQS8620_02737</name>
</gene>
<feature type="signal peptide" evidence="5">
    <location>
        <begin position="1"/>
        <end position="22"/>
    </location>
</feature>
<comment type="subcellular location">
    <subcellularLocation>
        <location evidence="1">Membrane</location>
        <topology evidence="1">Multi-pass membrane protein</topology>
    </subcellularLocation>
</comment>
<evidence type="ECO:0000256" key="1">
    <source>
        <dbReference type="ARBA" id="ARBA00004141"/>
    </source>
</evidence>
<dbReference type="InterPro" id="IPR029095">
    <property type="entry name" value="NarX-like_N"/>
</dbReference>
<dbReference type="EMBL" id="FWFS01000010">
    <property type="protein sequence ID" value="SLN60599.1"/>
    <property type="molecule type" value="Genomic_DNA"/>
</dbReference>
<name>A0A1Y5TCH0_9RHOB</name>
<dbReference type="AlphaFoldDB" id="A0A1Y5TCH0"/>
<accession>A0A1Y5TCH0</accession>
<evidence type="ECO:0000256" key="4">
    <source>
        <dbReference type="ARBA" id="ARBA00023136"/>
    </source>
</evidence>
<evidence type="ECO:0000313" key="8">
    <source>
        <dbReference type="Proteomes" id="UP000193862"/>
    </source>
</evidence>
<dbReference type="Proteomes" id="UP000193862">
    <property type="component" value="Unassembled WGS sequence"/>
</dbReference>
<organism evidence="7 8">
    <name type="scientific">Aquimixticola soesokkakensis</name>
    <dbReference type="NCBI Taxonomy" id="1519096"/>
    <lineage>
        <taxon>Bacteria</taxon>
        <taxon>Pseudomonadati</taxon>
        <taxon>Pseudomonadota</taxon>
        <taxon>Alphaproteobacteria</taxon>
        <taxon>Rhodobacterales</taxon>
        <taxon>Paracoccaceae</taxon>
        <taxon>Aquimixticola</taxon>
    </lineage>
</organism>
<evidence type="ECO:0000313" key="7">
    <source>
        <dbReference type="EMBL" id="SLN60599.1"/>
    </source>
</evidence>
<evidence type="ECO:0000256" key="2">
    <source>
        <dbReference type="ARBA" id="ARBA00022692"/>
    </source>
</evidence>
<evidence type="ECO:0000256" key="3">
    <source>
        <dbReference type="ARBA" id="ARBA00022989"/>
    </source>
</evidence>
<keyword evidence="2" id="KW-0812">Transmembrane</keyword>
<feature type="chain" id="PRO_5012215696" description="NarX-like N-terminal domain-containing protein" evidence="5">
    <location>
        <begin position="23"/>
        <end position="286"/>
    </location>
</feature>
<keyword evidence="4" id="KW-0472">Membrane</keyword>
<keyword evidence="3" id="KW-1133">Transmembrane helix</keyword>
<dbReference type="GO" id="GO:0016020">
    <property type="term" value="C:membrane"/>
    <property type="evidence" value="ECO:0007669"/>
    <property type="project" value="UniProtKB-SubCell"/>
</dbReference>
<proteinExistence type="predicted"/>
<feature type="domain" description="NarX-like N-terminal" evidence="6">
    <location>
        <begin position="28"/>
        <end position="119"/>
    </location>
</feature>
<reference evidence="7 8" key="1">
    <citation type="submission" date="2017-03" db="EMBL/GenBank/DDBJ databases">
        <authorList>
            <person name="Afonso C.L."/>
            <person name="Miller P.J."/>
            <person name="Scott M.A."/>
            <person name="Spackman E."/>
            <person name="Goraichik I."/>
            <person name="Dimitrov K.M."/>
            <person name="Suarez D.L."/>
            <person name="Swayne D.E."/>
        </authorList>
    </citation>
    <scope>NUCLEOTIDE SEQUENCE [LARGE SCALE GENOMIC DNA]</scope>
    <source>
        <strain evidence="7 8">CECT 8620</strain>
    </source>
</reference>
<dbReference type="RefSeq" id="WP_085837497.1">
    <property type="nucleotide sequence ID" value="NZ_FWFS01000010.1"/>
</dbReference>
<dbReference type="OrthoDB" id="952521at2"/>
<dbReference type="Pfam" id="PF13675">
    <property type="entry name" value="PilJ"/>
    <property type="match status" value="2"/>
</dbReference>
<keyword evidence="5" id="KW-0732">Signal</keyword>
<sequence length="286" mass="31701">MPVYLKIGVFLALLACPQLCLAQSMVNDMVNVAGRQRLLAQRMAAQACYITAGIEAAQMQAALKHDMILFEDSLENLLNGNEALGWPATQNPPVRSTLMRSKKMWEGMQRMLALPSEGTAMRPASLGALSSAADELTEVSNLATSALEQSMVMASANPLTTQLVNIAGRQRMLLKRMEKGLCMLSLDLKSEMHRSQLIETLDEFDRASFALAFTHPDFRIPAPPTPEIELSTELLFSNWVRIMPEFEWAATQEGTIADEILIEVAQTGAWMLENQNELVNLYARLD</sequence>
<evidence type="ECO:0000256" key="5">
    <source>
        <dbReference type="SAM" id="SignalP"/>
    </source>
</evidence>
<protein>
    <recommendedName>
        <fullName evidence="6">NarX-like N-terminal domain-containing protein</fullName>
    </recommendedName>
</protein>